<dbReference type="FunCoup" id="A0A0G4ETN5">
    <property type="interactions" value="136"/>
</dbReference>
<sequence length="302" mass="32816">MVKISVFRRTLPLPHFILPLLALISLALGRRLDSHSSAFAPLPSALAPPRPSSRPSLTERPAVLVRGNEKLSKRWRDVSDDLPDKEEEHSVAEGIELAKKFAKAKFTETVEIHLNLGIDPKRSDQTVRAQVTFPHSLGKTRRIAIITSPGKEELATATGADEVGGEEMIASIQEGQINFDILICSPDVMAKVGRIGKILGPKGLMPTAKMGTVTDDFDEAVQRFRRETYQYRADKTGVLHMGIGKVTSGAKELRENLAALLVSVKNNRPASASGKLFRKATLSTTMGPAIRLDPNEISAIAG</sequence>
<evidence type="ECO:0000256" key="4">
    <source>
        <dbReference type="ARBA" id="ARBA00022980"/>
    </source>
</evidence>
<dbReference type="GO" id="GO:0003735">
    <property type="term" value="F:structural constituent of ribosome"/>
    <property type="evidence" value="ECO:0007669"/>
    <property type="project" value="InterPro"/>
</dbReference>
<evidence type="ECO:0000313" key="9">
    <source>
        <dbReference type="Proteomes" id="UP000041254"/>
    </source>
</evidence>
<dbReference type="SUPFAM" id="SSF56808">
    <property type="entry name" value="Ribosomal protein L1"/>
    <property type="match status" value="1"/>
</dbReference>
<dbReference type="HAMAP" id="MF_01318_B">
    <property type="entry name" value="Ribosomal_uL1_B"/>
    <property type="match status" value="1"/>
</dbReference>
<keyword evidence="4 6" id="KW-0689">Ribosomal protein</keyword>
<evidence type="ECO:0000256" key="5">
    <source>
        <dbReference type="ARBA" id="ARBA00023274"/>
    </source>
</evidence>
<dbReference type="InterPro" id="IPR016095">
    <property type="entry name" value="Ribosomal_uL1_3-a/b-sand"/>
</dbReference>
<dbReference type="EMBL" id="CDMY01000307">
    <property type="protein sequence ID" value="CEM01676.1"/>
    <property type="molecule type" value="Genomic_DNA"/>
</dbReference>
<feature type="region of interest" description="Disordered" evidence="7">
    <location>
        <begin position="40"/>
        <end position="61"/>
    </location>
</feature>
<dbReference type="OMA" id="DNLEFFH"/>
<dbReference type="CDD" id="cd00403">
    <property type="entry name" value="Ribosomal_L1"/>
    <property type="match status" value="1"/>
</dbReference>
<dbReference type="GO" id="GO:0006412">
    <property type="term" value="P:translation"/>
    <property type="evidence" value="ECO:0007669"/>
    <property type="project" value="InterPro"/>
</dbReference>
<keyword evidence="2" id="KW-0699">rRNA-binding</keyword>
<evidence type="ECO:0000256" key="7">
    <source>
        <dbReference type="SAM" id="MobiDB-lite"/>
    </source>
</evidence>
<keyword evidence="3" id="KW-0694">RNA-binding</keyword>
<dbReference type="InterPro" id="IPR023673">
    <property type="entry name" value="Ribosomal_uL1_CS"/>
</dbReference>
<organism evidence="8 9">
    <name type="scientific">Vitrella brassicaformis (strain CCMP3155)</name>
    <dbReference type="NCBI Taxonomy" id="1169540"/>
    <lineage>
        <taxon>Eukaryota</taxon>
        <taxon>Sar</taxon>
        <taxon>Alveolata</taxon>
        <taxon>Colpodellida</taxon>
        <taxon>Vitrellaceae</taxon>
        <taxon>Vitrella</taxon>
    </lineage>
</organism>
<name>A0A0G4ETN5_VITBC</name>
<evidence type="ECO:0000256" key="3">
    <source>
        <dbReference type="ARBA" id="ARBA00022884"/>
    </source>
</evidence>
<comment type="similarity">
    <text evidence="1 6">Belongs to the universal ribosomal protein uL1 family.</text>
</comment>
<dbReference type="InterPro" id="IPR023674">
    <property type="entry name" value="Ribosomal_uL1-like"/>
</dbReference>
<dbReference type="GO" id="GO:0019843">
    <property type="term" value="F:rRNA binding"/>
    <property type="evidence" value="ECO:0007669"/>
    <property type="project" value="UniProtKB-KW"/>
</dbReference>
<accession>A0A0G4ETN5</accession>
<dbReference type="OrthoDB" id="1747252at2759"/>
<dbReference type="Pfam" id="PF00687">
    <property type="entry name" value="Ribosomal_L1"/>
    <property type="match status" value="1"/>
</dbReference>
<dbReference type="FunFam" id="3.40.50.790:FF:000001">
    <property type="entry name" value="50S ribosomal protein L1"/>
    <property type="match status" value="1"/>
</dbReference>
<evidence type="ECO:0000256" key="1">
    <source>
        <dbReference type="ARBA" id="ARBA00010531"/>
    </source>
</evidence>
<dbReference type="PANTHER" id="PTHR36427:SF3">
    <property type="entry name" value="LARGE RIBOSOMAL SUBUNIT PROTEIN UL1M"/>
    <property type="match status" value="1"/>
</dbReference>
<keyword evidence="5 6" id="KW-0687">Ribonucleoprotein</keyword>
<evidence type="ECO:0000256" key="6">
    <source>
        <dbReference type="RuleBase" id="RU000659"/>
    </source>
</evidence>
<evidence type="ECO:0000256" key="2">
    <source>
        <dbReference type="ARBA" id="ARBA00022730"/>
    </source>
</evidence>
<protein>
    <recommendedName>
        <fullName evidence="6">Ribosomal protein</fullName>
    </recommendedName>
</protein>
<dbReference type="Gene3D" id="3.30.190.20">
    <property type="match status" value="1"/>
</dbReference>
<dbReference type="NCBIfam" id="TIGR01169">
    <property type="entry name" value="rplA_bact"/>
    <property type="match status" value="1"/>
</dbReference>
<gene>
    <name evidence="8" type="ORF">Vbra_13266</name>
</gene>
<dbReference type="VEuPathDB" id="CryptoDB:Vbra_13266"/>
<proteinExistence type="inferred from homology"/>
<keyword evidence="9" id="KW-1185">Reference proteome</keyword>
<dbReference type="PANTHER" id="PTHR36427">
    <property type="entry name" value="54S RIBOSOMAL PROTEIN L1, MITOCHONDRIAL"/>
    <property type="match status" value="1"/>
</dbReference>
<reference evidence="8 9" key="1">
    <citation type="submission" date="2014-11" db="EMBL/GenBank/DDBJ databases">
        <authorList>
            <person name="Zhu J."/>
            <person name="Qi W."/>
            <person name="Song R."/>
        </authorList>
    </citation>
    <scope>NUCLEOTIDE SEQUENCE [LARGE SCALE GENOMIC DNA]</scope>
</reference>
<dbReference type="InterPro" id="IPR005878">
    <property type="entry name" value="Ribosom_uL1_bac-type"/>
</dbReference>
<dbReference type="PhylomeDB" id="A0A0G4ETN5"/>
<dbReference type="InterPro" id="IPR028364">
    <property type="entry name" value="Ribosomal_uL1/biogenesis"/>
</dbReference>
<dbReference type="STRING" id="1169540.A0A0G4ETN5"/>
<dbReference type="PROSITE" id="PS01199">
    <property type="entry name" value="RIBOSOMAL_L1"/>
    <property type="match status" value="1"/>
</dbReference>
<dbReference type="GO" id="GO:0015934">
    <property type="term" value="C:large ribosomal subunit"/>
    <property type="evidence" value="ECO:0007669"/>
    <property type="project" value="InterPro"/>
</dbReference>
<evidence type="ECO:0000313" key="8">
    <source>
        <dbReference type="EMBL" id="CEM01676.1"/>
    </source>
</evidence>
<dbReference type="AlphaFoldDB" id="A0A0G4ETN5"/>
<dbReference type="Proteomes" id="UP000041254">
    <property type="component" value="Unassembled WGS sequence"/>
</dbReference>
<dbReference type="Gene3D" id="3.40.50.790">
    <property type="match status" value="1"/>
</dbReference>
<dbReference type="InParanoid" id="A0A0G4ETN5"/>